<comment type="caution">
    <text evidence="3">The sequence shown here is derived from an EMBL/GenBank/DDBJ whole genome shotgun (WGS) entry which is preliminary data.</text>
</comment>
<feature type="non-terminal residue" evidence="3">
    <location>
        <position position="266"/>
    </location>
</feature>
<evidence type="ECO:0000313" key="3">
    <source>
        <dbReference type="EMBL" id="GAF99868.1"/>
    </source>
</evidence>
<accession>X0U246</accession>
<dbReference type="InterPro" id="IPR028082">
    <property type="entry name" value="Peripla_BP_I"/>
</dbReference>
<evidence type="ECO:0000256" key="1">
    <source>
        <dbReference type="ARBA" id="ARBA00022729"/>
    </source>
</evidence>
<feature type="domain" description="Leucine-binding protein" evidence="2">
    <location>
        <begin position="3"/>
        <end position="259"/>
    </location>
</feature>
<evidence type="ECO:0000259" key="2">
    <source>
        <dbReference type="Pfam" id="PF13458"/>
    </source>
</evidence>
<protein>
    <recommendedName>
        <fullName evidence="2">Leucine-binding protein domain-containing protein</fullName>
    </recommendedName>
</protein>
<name>X0U246_9ZZZZ</name>
<dbReference type="CDD" id="cd06343">
    <property type="entry name" value="PBP1_ABC_ligand_binding-like"/>
    <property type="match status" value="1"/>
</dbReference>
<dbReference type="EMBL" id="BARS01026263">
    <property type="protein sequence ID" value="GAF99868.1"/>
    <property type="molecule type" value="Genomic_DNA"/>
</dbReference>
<sequence>FAPVLAGTEAYFKYINAEEGGVCGRQIVFKAEDDNYEPARAVEVVRKLVEEDEVFAIVAGLGTAAHSAVWEYLNEKGIPDLWIMTGAHKWAADVEAHPWSIPLLPDYYVAGAITGRYISENMPGKKIGVIYQNDDFGKDHVSGLKDGLDLTKNEIVSEQSYEATAVDIRSQVSNLKNAGAEIVFGGCIPGHCSQALKAAYQWDWDAQFFISYVNSDVAMFQYAPAVAVEGAITLQANKLYDWTDDPAVAEHHRIMKEYGSLPPGNF</sequence>
<organism evidence="3">
    <name type="scientific">marine sediment metagenome</name>
    <dbReference type="NCBI Taxonomy" id="412755"/>
    <lineage>
        <taxon>unclassified sequences</taxon>
        <taxon>metagenomes</taxon>
        <taxon>ecological metagenomes</taxon>
    </lineage>
</organism>
<dbReference type="Gene3D" id="3.40.50.2300">
    <property type="match status" value="2"/>
</dbReference>
<reference evidence="3" key="1">
    <citation type="journal article" date="2014" name="Front. Microbiol.">
        <title>High frequency of phylogenetically diverse reductive dehalogenase-homologous genes in deep subseafloor sedimentary metagenomes.</title>
        <authorList>
            <person name="Kawai M."/>
            <person name="Futagami T."/>
            <person name="Toyoda A."/>
            <person name="Takaki Y."/>
            <person name="Nishi S."/>
            <person name="Hori S."/>
            <person name="Arai W."/>
            <person name="Tsubouchi T."/>
            <person name="Morono Y."/>
            <person name="Uchiyama I."/>
            <person name="Ito T."/>
            <person name="Fujiyama A."/>
            <person name="Inagaki F."/>
            <person name="Takami H."/>
        </authorList>
    </citation>
    <scope>NUCLEOTIDE SEQUENCE</scope>
    <source>
        <strain evidence="3">Expedition CK06-06</strain>
    </source>
</reference>
<proteinExistence type="predicted"/>
<dbReference type="PANTHER" id="PTHR47235">
    <property type="entry name" value="BLR6548 PROTEIN"/>
    <property type="match status" value="1"/>
</dbReference>
<dbReference type="PANTHER" id="PTHR47235:SF1">
    <property type="entry name" value="BLR6548 PROTEIN"/>
    <property type="match status" value="1"/>
</dbReference>
<dbReference type="AlphaFoldDB" id="X0U246"/>
<dbReference type="InterPro" id="IPR028081">
    <property type="entry name" value="Leu-bd"/>
</dbReference>
<keyword evidence="1" id="KW-0732">Signal</keyword>
<dbReference type="SUPFAM" id="SSF53822">
    <property type="entry name" value="Periplasmic binding protein-like I"/>
    <property type="match status" value="1"/>
</dbReference>
<dbReference type="Pfam" id="PF13458">
    <property type="entry name" value="Peripla_BP_6"/>
    <property type="match status" value="1"/>
</dbReference>
<gene>
    <name evidence="3" type="ORF">S01H1_41407</name>
</gene>
<feature type="non-terminal residue" evidence="3">
    <location>
        <position position="1"/>
    </location>
</feature>